<organism evidence="2 3">
    <name type="scientific">Puccinia sorghi</name>
    <dbReference type="NCBI Taxonomy" id="27349"/>
    <lineage>
        <taxon>Eukaryota</taxon>
        <taxon>Fungi</taxon>
        <taxon>Dikarya</taxon>
        <taxon>Basidiomycota</taxon>
        <taxon>Pucciniomycotina</taxon>
        <taxon>Pucciniomycetes</taxon>
        <taxon>Pucciniales</taxon>
        <taxon>Pucciniaceae</taxon>
        <taxon>Puccinia</taxon>
    </lineage>
</organism>
<evidence type="ECO:0000313" key="2">
    <source>
        <dbReference type="EMBL" id="KNZ64328.1"/>
    </source>
</evidence>
<feature type="compositionally biased region" description="Acidic residues" evidence="1">
    <location>
        <begin position="129"/>
        <end position="138"/>
    </location>
</feature>
<evidence type="ECO:0000256" key="1">
    <source>
        <dbReference type="SAM" id="MobiDB-lite"/>
    </source>
</evidence>
<sequence>MKKSAINDGERVQGRRQIRHPNAPVTIFPKAPKGLPLDFYNRKWYNNKLPAERQDQADIDTVAFLENPQDLRFKDPLEKLGEKRFTEEGWAEATKKYDLDFAVAEEDESELDNDDNSDYGTSIDSDNTNGEDDDEDEDNKGSEDTEGSIKDSEGDVQMQVGCSRNLDEDCEQFDDCKGEMSMEAYGKGVYSGRLADSKWNAWQ</sequence>
<dbReference type="Proteomes" id="UP000037035">
    <property type="component" value="Unassembled WGS sequence"/>
</dbReference>
<feature type="compositionally biased region" description="Acidic residues" evidence="1">
    <location>
        <begin position="103"/>
        <end position="117"/>
    </location>
</feature>
<dbReference type="STRING" id="27349.A0A0L6VUD0"/>
<comment type="caution">
    <text evidence="2">The sequence shown here is derived from an EMBL/GenBank/DDBJ whole genome shotgun (WGS) entry which is preliminary data.</text>
</comment>
<name>A0A0L6VUD0_9BASI</name>
<keyword evidence="3" id="KW-1185">Reference proteome</keyword>
<reference evidence="2 3" key="1">
    <citation type="submission" date="2015-08" db="EMBL/GenBank/DDBJ databases">
        <title>Next Generation Sequencing and Analysis of the Genome of Puccinia sorghi L Schw, the Causal Agent of Maize Common Rust.</title>
        <authorList>
            <person name="Rochi L."/>
            <person name="Burguener G."/>
            <person name="Darino M."/>
            <person name="Turjanski A."/>
            <person name="Kreff E."/>
            <person name="Dieguez M.J."/>
            <person name="Sacco F."/>
        </authorList>
    </citation>
    <scope>NUCLEOTIDE SEQUENCE [LARGE SCALE GENOMIC DNA]</scope>
    <source>
        <strain evidence="2 3">RO10H11247</strain>
    </source>
</reference>
<feature type="compositionally biased region" description="Basic and acidic residues" evidence="1">
    <location>
        <begin position="139"/>
        <end position="153"/>
    </location>
</feature>
<feature type="region of interest" description="Disordered" evidence="1">
    <location>
        <begin position="1"/>
        <end position="27"/>
    </location>
</feature>
<dbReference type="EMBL" id="LAVV01000455">
    <property type="protein sequence ID" value="KNZ64328.1"/>
    <property type="molecule type" value="Genomic_DNA"/>
</dbReference>
<dbReference type="OrthoDB" id="2507052at2759"/>
<gene>
    <name evidence="2" type="ORF">VP01_1040g7</name>
</gene>
<accession>A0A0L6VUD0</accession>
<dbReference type="VEuPathDB" id="FungiDB:VP01_1040g7"/>
<proteinExistence type="predicted"/>
<protein>
    <submittedName>
        <fullName evidence="2">Uncharacterized protein</fullName>
    </submittedName>
</protein>
<feature type="region of interest" description="Disordered" evidence="1">
    <location>
        <begin position="101"/>
        <end position="161"/>
    </location>
</feature>
<evidence type="ECO:0000313" key="3">
    <source>
        <dbReference type="Proteomes" id="UP000037035"/>
    </source>
</evidence>
<dbReference type="AlphaFoldDB" id="A0A0L6VUD0"/>